<proteinExistence type="predicted"/>
<dbReference type="EMBL" id="CAJPWZ010000722">
    <property type="protein sequence ID" value="CAG2199711.1"/>
    <property type="molecule type" value="Genomic_DNA"/>
</dbReference>
<feature type="compositionally biased region" description="Gly residues" evidence="1">
    <location>
        <begin position="146"/>
        <end position="177"/>
    </location>
</feature>
<evidence type="ECO:0000256" key="1">
    <source>
        <dbReference type="SAM" id="MobiDB-lite"/>
    </source>
</evidence>
<dbReference type="Proteomes" id="UP000683360">
    <property type="component" value="Unassembled WGS sequence"/>
</dbReference>
<gene>
    <name evidence="2" type="ORF">MEDL_14414</name>
</gene>
<dbReference type="AlphaFoldDB" id="A0A8S3QSK2"/>
<keyword evidence="3" id="KW-1185">Reference proteome</keyword>
<feature type="region of interest" description="Disordered" evidence="1">
    <location>
        <begin position="145"/>
        <end position="177"/>
    </location>
</feature>
<feature type="region of interest" description="Disordered" evidence="1">
    <location>
        <begin position="240"/>
        <end position="260"/>
    </location>
</feature>
<evidence type="ECO:0000313" key="2">
    <source>
        <dbReference type="EMBL" id="CAG2199711.1"/>
    </source>
</evidence>
<name>A0A8S3QSK2_MYTED</name>
<evidence type="ECO:0000313" key="3">
    <source>
        <dbReference type="Proteomes" id="UP000683360"/>
    </source>
</evidence>
<organism evidence="2 3">
    <name type="scientific">Mytilus edulis</name>
    <name type="common">Blue mussel</name>
    <dbReference type="NCBI Taxonomy" id="6550"/>
    <lineage>
        <taxon>Eukaryota</taxon>
        <taxon>Metazoa</taxon>
        <taxon>Spiralia</taxon>
        <taxon>Lophotrochozoa</taxon>
        <taxon>Mollusca</taxon>
        <taxon>Bivalvia</taxon>
        <taxon>Autobranchia</taxon>
        <taxon>Pteriomorphia</taxon>
        <taxon>Mytilida</taxon>
        <taxon>Mytiloidea</taxon>
        <taxon>Mytilidae</taxon>
        <taxon>Mytilinae</taxon>
        <taxon>Mytilus</taxon>
    </lineage>
</organism>
<comment type="caution">
    <text evidence="2">The sequence shown here is derived from an EMBL/GenBank/DDBJ whole genome shotgun (WGS) entry which is preliminary data.</text>
</comment>
<dbReference type="OrthoDB" id="10506235at2759"/>
<feature type="region of interest" description="Disordered" evidence="1">
    <location>
        <begin position="190"/>
        <end position="209"/>
    </location>
</feature>
<accession>A0A8S3QSK2</accession>
<sequence length="260" mass="26753">MRKGLPLTDPQIIASTTEQVALSNIDRNINMNLTGGGGGGGGGIDPGGNGGNLTTNLFINKIKTIHTSDGTIIKVKPGDGRTLEALKLIIDGGGGGGGGGIGKGGDGGSIFTTLTINKLKTVFRNGANSTVAEVQNPLRGLSLEINGGGGGGGGGPGQGGDGGWWCEGGVGPGPGGKGGNLVTNVVIGKLQQKDSRNGSVERANQKEKKIVKDARNGTVERVNHKENKIVKDARKKLMKAMKNQRKKMKWIEKEGKKTRE</sequence>
<feature type="compositionally biased region" description="Basic and acidic residues" evidence="1">
    <location>
        <begin position="249"/>
        <end position="260"/>
    </location>
</feature>
<protein>
    <submittedName>
        <fullName evidence="2">Uncharacterized protein</fullName>
    </submittedName>
</protein>
<reference evidence="2" key="1">
    <citation type="submission" date="2021-03" db="EMBL/GenBank/DDBJ databases">
        <authorList>
            <person name="Bekaert M."/>
        </authorList>
    </citation>
    <scope>NUCLEOTIDE SEQUENCE</scope>
</reference>